<gene>
    <name evidence="1" type="ORF">AOB60_01145</name>
</gene>
<accession>A0A2N8PR81</accession>
<dbReference type="AlphaFoldDB" id="A0A2N8PR81"/>
<proteinExistence type="predicted"/>
<dbReference type="RefSeq" id="WP_102922465.1">
    <property type="nucleotide sequence ID" value="NZ_LJSN01000001.1"/>
</dbReference>
<organism evidence="1 2">
    <name type="scientific">Streptomyces noursei</name>
    <name type="common">Streptomyces albulus</name>
    <dbReference type="NCBI Taxonomy" id="1971"/>
    <lineage>
        <taxon>Bacteria</taxon>
        <taxon>Bacillati</taxon>
        <taxon>Actinomycetota</taxon>
        <taxon>Actinomycetes</taxon>
        <taxon>Kitasatosporales</taxon>
        <taxon>Streptomycetaceae</taxon>
        <taxon>Streptomyces</taxon>
    </lineage>
</organism>
<protein>
    <submittedName>
        <fullName evidence="1">Uncharacterized protein</fullName>
    </submittedName>
</protein>
<sequence>MDRAAAYGPTPPIWGHLLVHYALRVHMLQVARANSEALDPDRLSFQTCLRATRRITMMPPAGFPPSA</sequence>
<reference evidence="2" key="1">
    <citation type="submission" date="2015-09" db="EMBL/GenBank/DDBJ databases">
        <authorList>
            <person name="Graham D.E."/>
            <person name="Mahan K.M."/>
            <person name="Klingeman D.M."/>
            <person name="Fida T."/>
            <person name="Giannone R.J."/>
            <person name="Hettich R.L."/>
            <person name="Parry R.J."/>
            <person name="Spain J.C."/>
        </authorList>
    </citation>
    <scope>NUCLEOTIDE SEQUENCE [LARGE SCALE GENOMIC DNA]</scope>
    <source>
        <strain evidence="2">JCM 4701</strain>
    </source>
</reference>
<comment type="caution">
    <text evidence="1">The sequence shown here is derived from an EMBL/GenBank/DDBJ whole genome shotgun (WGS) entry which is preliminary data.</text>
</comment>
<keyword evidence="2" id="KW-1185">Reference proteome</keyword>
<dbReference type="Proteomes" id="UP000236047">
    <property type="component" value="Unassembled WGS sequence"/>
</dbReference>
<name>A0A2N8PR81_STRNR</name>
<evidence type="ECO:0000313" key="1">
    <source>
        <dbReference type="EMBL" id="PNE43532.1"/>
    </source>
</evidence>
<dbReference type="EMBL" id="LJSN01000001">
    <property type="protein sequence ID" value="PNE43532.1"/>
    <property type="molecule type" value="Genomic_DNA"/>
</dbReference>
<evidence type="ECO:0000313" key="2">
    <source>
        <dbReference type="Proteomes" id="UP000236047"/>
    </source>
</evidence>